<feature type="transmembrane region" description="Helical" evidence="28">
    <location>
        <begin position="1126"/>
        <end position="1144"/>
    </location>
</feature>
<evidence type="ECO:0000256" key="10">
    <source>
        <dbReference type="ARBA" id="ARBA00022723"/>
    </source>
</evidence>
<dbReference type="PROSITE" id="PS50850">
    <property type="entry name" value="MFS"/>
    <property type="match status" value="1"/>
</dbReference>
<evidence type="ECO:0000259" key="29">
    <source>
        <dbReference type="PROSITE" id="PS50850"/>
    </source>
</evidence>
<comment type="catalytic activity">
    <reaction evidence="23">
        <text>L-thyroxine(out) = L-thyroxine(in)</text>
        <dbReference type="Rhea" id="RHEA:71819"/>
        <dbReference type="ChEBI" id="CHEBI:58448"/>
    </reaction>
</comment>
<comment type="cofactor">
    <cofactor evidence="1">
        <name>Mn(2+)</name>
        <dbReference type="ChEBI" id="CHEBI:29035"/>
    </cofactor>
</comment>
<dbReference type="SUPFAM" id="SSF103473">
    <property type="entry name" value="MFS general substrate transporter"/>
    <property type="match status" value="1"/>
</dbReference>
<dbReference type="InterPro" id="IPR036971">
    <property type="entry name" value="PDEase_catalytic_dom_sf"/>
</dbReference>
<evidence type="ECO:0000256" key="1">
    <source>
        <dbReference type="ARBA" id="ARBA00001936"/>
    </source>
</evidence>
<evidence type="ECO:0000256" key="7">
    <source>
        <dbReference type="ARBA" id="ARBA00022535"/>
    </source>
</evidence>
<evidence type="ECO:0000256" key="14">
    <source>
        <dbReference type="ARBA" id="ARBA00023065"/>
    </source>
</evidence>
<dbReference type="InterPro" id="IPR036259">
    <property type="entry name" value="MFS_trans_sf"/>
</dbReference>
<sequence>MVAEWLAFMPYSWKILSRSDWDHKRGSRGSQSSGTTVLVDIAVMGEAHGLISDLLADPSLPPNTCTALKAVSNLLTTQLTFQPLHRPRPAPLLNPSDFYTCSDSEEVPEKGDKTSINKRLRKSLHPGLLRRISSTWTTTTSATGLPTIEPGPVRRDRSASIKPFHETLTCSCGRPIIKLSHGEGSMDKGDRIPRPGEEGAVVSSDYESTHEANHSDSSDVAPTEEDTEEGKSTSQNVILHPLMPPEDKPVLAPEPLLMEDLEPLMSQLNNWNFHIFDLMERTSGKCGRILSQVSYRLFEDTGLFETFKIPVKEFMNYFHALENGYRDIPYHNRVHATDVLHAVWFLTTQPVPGLPSLLSDHGSASDSDSDSGITHSHMGFLVSKTYTVSEDGYGCLSGLIPALELMALYVAAAMHDYDHPGRTNAFLVATSAPQAVLYNDRSVLENHHAASAWNLFLSRPEFNFLLNLDHVEFKRFRFLVIEAILATDLKKHFDFLAEFNAKVGDDPSTGIDWSNENDRLLVCQMCIKLADINGPLKCKDLHLQWTEGIVNEFYEQGDEESSQGLPVSPFMDRAKPQLAKLQESFITHIVGPLCHSYDSASLMPGRWVEPCSEEDEPDHEEEEEEDTAEEDTSTSSEMSQKAVPKKRRKAFCQITHHLLENHEMWKKVIAEETPKQSQGSESLHLNNVTEPILAIHEEEEEPGSREELLEGEEPEETVDQSDWSTHEEVGGHTSMMRYDDHTVCKPLIIREQRFYESLPPDMKEFTPEYKDPPASASNDYKIIQWGKRKKSVMKPIEKTAANNWMLDNPVHSSAAKSSCHPNLKMFLAALSFAYFAKALSGSYMKSTITQLERRFDIPSYLIGIIDGSFEIGNLLVIAFVSYFGAKLHRPKIIALGCVLMSFGTFLIAMPHFLIGSYKIHTAVRPSLNSSSVLSPCSPGPPDSAMTGCERESSVSMWIYVFLGNVLRGIGETPVQPLGISYIDDYARSENAALYIGCVQTISVIGPVFGYLLGSLCAKIYVDVGNVDMETVTITPGDARWVGAWWLGYIITGVVTLMSAVPFWFLPKSLPVPVEKHDSSCSPEQTRFIQHSPRMQHKFRQEEPVNLQQMAKDFIPTLKSLLGNPVYVLYLCVTIIQFNSLIGMVTYKPKYIEQHYGLSASKANFLMGIINIPAVALGMFSGGLLMRNCKLGIMGAAKFAFGTSLLGYFLSLFFFAMGCENAKVAGVTVLYTGAESLSYQERSLFSECNLGCSCSRRDWDPVCGRNGITYVSPCLAGCTASSGSGKNTVFESCRCVAAAGALPENLTASLGQCPRGDSCEQVFPYFLALSVLSSFIISLGGTPGFMLLVRCIKPELKSFALGIHTLATRTLAGIPAPIYFGAIIDSTCLKWGYKTCGGRGACRIYNTSAYRIVYLSLTLGLRTVSFFLCILGFGILKRQIKMEEKSALANGNAEQECLKKEESGSGQCEQFILALNSNSDRETRL</sequence>
<comment type="cofactor">
    <cofactor evidence="26">
        <name>a divalent metal cation</name>
        <dbReference type="ChEBI" id="CHEBI:60240"/>
    </cofactor>
    <text evidence="26">Binds 2 divalent metal cations per subunit. Site 1 may preferentially bind zinc ions, while site 2 has a preference for magnesium and/or manganese ions.</text>
</comment>
<keyword evidence="18" id="KW-0325">Glycoprotein</keyword>
<dbReference type="PROSITE" id="PS00126">
    <property type="entry name" value="PDEASE_I_1"/>
    <property type="match status" value="1"/>
</dbReference>
<reference evidence="32 33" key="1">
    <citation type="submission" date="2024-04" db="EMBL/GenBank/DDBJ databases">
        <authorList>
            <person name="Waldvogel A.-M."/>
            <person name="Schoenle A."/>
        </authorList>
    </citation>
    <scope>NUCLEOTIDE SEQUENCE [LARGE SCALE GENOMIC DNA]</scope>
</reference>
<evidence type="ECO:0000256" key="18">
    <source>
        <dbReference type="ARBA" id="ARBA00023180"/>
    </source>
</evidence>
<keyword evidence="14" id="KW-0406">Ion transport</keyword>
<feature type="region of interest" description="Disordered" evidence="27">
    <location>
        <begin position="697"/>
        <end position="726"/>
    </location>
</feature>
<dbReference type="InterPro" id="IPR002350">
    <property type="entry name" value="Kazal_dom"/>
</dbReference>
<evidence type="ECO:0000256" key="5">
    <source>
        <dbReference type="ARBA" id="ARBA00022448"/>
    </source>
</evidence>
<dbReference type="InterPro" id="IPR020846">
    <property type="entry name" value="MFS_dom"/>
</dbReference>
<dbReference type="CDD" id="cd00077">
    <property type="entry name" value="HDc"/>
    <property type="match status" value="1"/>
</dbReference>
<evidence type="ECO:0000256" key="24">
    <source>
        <dbReference type="ARBA" id="ARBA00052624"/>
    </source>
</evidence>
<dbReference type="GO" id="GO:0016323">
    <property type="term" value="C:basolateral plasma membrane"/>
    <property type="evidence" value="ECO:0007669"/>
    <property type="project" value="TreeGrafter"/>
</dbReference>
<dbReference type="GO" id="GO:0043252">
    <property type="term" value="P:sodium-independent organic anion transport"/>
    <property type="evidence" value="ECO:0007669"/>
    <property type="project" value="TreeGrafter"/>
</dbReference>
<keyword evidence="15 28" id="KW-0472">Membrane</keyword>
<evidence type="ECO:0000256" key="22">
    <source>
        <dbReference type="ARBA" id="ARBA00050960"/>
    </source>
</evidence>
<evidence type="ECO:0000256" key="2">
    <source>
        <dbReference type="ARBA" id="ARBA00001946"/>
    </source>
</evidence>
<evidence type="ECO:0000256" key="8">
    <source>
        <dbReference type="ARBA" id="ARBA00022553"/>
    </source>
</evidence>
<evidence type="ECO:0000256" key="3">
    <source>
        <dbReference type="ARBA" id="ARBA00004651"/>
    </source>
</evidence>
<evidence type="ECO:0000256" key="26">
    <source>
        <dbReference type="RuleBase" id="RU363067"/>
    </source>
</evidence>
<dbReference type="Pfam" id="PF03137">
    <property type="entry name" value="OATP"/>
    <property type="match status" value="1"/>
</dbReference>
<name>A0AAV2L3Y3_KNICA</name>
<keyword evidence="13" id="KW-0445">Lipid transport</keyword>
<keyword evidence="17" id="KW-1015">Disulfide bond</keyword>
<dbReference type="GO" id="GO:0007165">
    <property type="term" value="P:signal transduction"/>
    <property type="evidence" value="ECO:0007669"/>
    <property type="project" value="InterPro"/>
</dbReference>
<feature type="transmembrane region" description="Helical" evidence="28">
    <location>
        <begin position="1411"/>
        <end position="1435"/>
    </location>
</feature>
<keyword evidence="12 28" id="KW-1133">Transmembrane helix</keyword>
<dbReference type="InterPro" id="IPR003607">
    <property type="entry name" value="HD/PDEase_dom"/>
</dbReference>
<evidence type="ECO:0000313" key="33">
    <source>
        <dbReference type="Proteomes" id="UP001497482"/>
    </source>
</evidence>
<evidence type="ECO:0000256" key="11">
    <source>
        <dbReference type="ARBA" id="ARBA00022801"/>
    </source>
</evidence>
<dbReference type="PROSITE" id="PS51845">
    <property type="entry name" value="PDEASE_I_2"/>
    <property type="match status" value="1"/>
</dbReference>
<comment type="catalytic activity">
    <reaction evidence="24">
        <text>L-thyroxine sulfate(out) = L-thyroxine sulfate(in)</text>
        <dbReference type="Rhea" id="RHEA:73311"/>
        <dbReference type="ChEBI" id="CHEBI:176512"/>
    </reaction>
</comment>
<evidence type="ECO:0000256" key="15">
    <source>
        <dbReference type="ARBA" id="ARBA00023136"/>
    </source>
</evidence>
<dbReference type="Pfam" id="PF07648">
    <property type="entry name" value="Kazal_2"/>
    <property type="match status" value="1"/>
</dbReference>
<protein>
    <recommendedName>
        <fullName evidence="26">Phosphodiesterase</fullName>
        <ecNumber evidence="26">3.1.4.-</ecNumber>
    </recommendedName>
</protein>
<dbReference type="InterPro" id="IPR036058">
    <property type="entry name" value="Kazal_dom_sf"/>
</dbReference>
<evidence type="ECO:0000313" key="32">
    <source>
        <dbReference type="EMBL" id="CAL1594975.1"/>
    </source>
</evidence>
<keyword evidence="8" id="KW-0597">Phosphoprotein</keyword>
<comment type="similarity">
    <text evidence="25">Belongs to the cyclic nucleotide phosphodiesterase family. PDE3 subfamily.</text>
</comment>
<dbReference type="GO" id="GO:0004114">
    <property type="term" value="F:3',5'-cyclic-nucleotide phosphodiesterase activity"/>
    <property type="evidence" value="ECO:0007669"/>
    <property type="project" value="UniProtKB-EC"/>
</dbReference>
<feature type="transmembrane region" description="Helical" evidence="28">
    <location>
        <begin position="991"/>
        <end position="1012"/>
    </location>
</feature>
<keyword evidence="6" id="KW-1003">Cell membrane</keyword>
<dbReference type="PANTHER" id="PTHR11388">
    <property type="entry name" value="ORGANIC ANION TRANSPORTER"/>
    <property type="match status" value="1"/>
</dbReference>
<comment type="catalytic activity">
    <reaction evidence="21">
        <text>a nucleoside 3',5'-cyclic phosphate + H2O = a nucleoside 5'-phosphate + H(+)</text>
        <dbReference type="Rhea" id="RHEA:14653"/>
        <dbReference type="ChEBI" id="CHEBI:15377"/>
        <dbReference type="ChEBI" id="CHEBI:15378"/>
        <dbReference type="ChEBI" id="CHEBI:57867"/>
        <dbReference type="ChEBI" id="CHEBI:58464"/>
        <dbReference type="EC" id="3.1.4.17"/>
    </reaction>
    <physiologicalReaction direction="left-to-right" evidence="21">
        <dbReference type="Rhea" id="RHEA:14654"/>
    </physiologicalReaction>
</comment>
<dbReference type="GO" id="GO:0015347">
    <property type="term" value="F:sodium-independent organic anion transmembrane transporter activity"/>
    <property type="evidence" value="ECO:0007669"/>
    <property type="project" value="TreeGrafter"/>
</dbReference>
<dbReference type="SMART" id="SM00471">
    <property type="entry name" value="HDc"/>
    <property type="match status" value="1"/>
</dbReference>
<comment type="catalytic activity">
    <reaction evidence="22">
        <text>3,3',5'-triiodo-L-thyronine(out) = 3,3',5'-triiodo-L-thyronine(in)</text>
        <dbReference type="Rhea" id="RHEA:71815"/>
        <dbReference type="ChEBI" id="CHEBI:57261"/>
    </reaction>
</comment>
<feature type="compositionally biased region" description="Basic and acidic residues" evidence="27">
    <location>
        <begin position="207"/>
        <end position="217"/>
    </location>
</feature>
<dbReference type="InterPro" id="IPR023174">
    <property type="entry name" value="PDEase_CS"/>
</dbReference>
<keyword evidence="7" id="KW-0140">cGMP</keyword>
<evidence type="ECO:0000259" key="31">
    <source>
        <dbReference type="PROSITE" id="PS51845"/>
    </source>
</evidence>
<evidence type="ECO:0000256" key="21">
    <source>
        <dbReference type="ARBA" id="ARBA00033709"/>
    </source>
</evidence>
<dbReference type="FunFam" id="3.30.60.30:FF:000048">
    <property type="entry name" value="Solute carrier organic anion transporter family member"/>
    <property type="match status" value="1"/>
</dbReference>
<proteinExistence type="inferred from homology"/>
<evidence type="ECO:0000256" key="4">
    <source>
        <dbReference type="ARBA" id="ARBA00009657"/>
    </source>
</evidence>
<evidence type="ECO:0000256" key="17">
    <source>
        <dbReference type="ARBA" id="ARBA00023157"/>
    </source>
</evidence>
<feature type="region of interest" description="Disordered" evidence="27">
    <location>
        <begin position="179"/>
        <end position="245"/>
    </location>
</feature>
<comment type="similarity">
    <text evidence="4">Belongs to the organo anion transporter (TC 2.A.60) family.</text>
</comment>
<organism evidence="32 33">
    <name type="scientific">Knipowitschia caucasica</name>
    <name type="common">Caucasian dwarf goby</name>
    <name type="synonym">Pomatoschistus caucasicus</name>
    <dbReference type="NCBI Taxonomy" id="637954"/>
    <lineage>
        <taxon>Eukaryota</taxon>
        <taxon>Metazoa</taxon>
        <taxon>Chordata</taxon>
        <taxon>Craniata</taxon>
        <taxon>Vertebrata</taxon>
        <taxon>Euteleostomi</taxon>
        <taxon>Actinopterygii</taxon>
        <taxon>Neopterygii</taxon>
        <taxon>Teleostei</taxon>
        <taxon>Neoteleostei</taxon>
        <taxon>Acanthomorphata</taxon>
        <taxon>Gobiaria</taxon>
        <taxon>Gobiiformes</taxon>
        <taxon>Gobioidei</taxon>
        <taxon>Gobiidae</taxon>
        <taxon>Gobiinae</taxon>
        <taxon>Knipowitschia</taxon>
    </lineage>
</organism>
<feature type="domain" description="Kazal-like" evidence="30">
    <location>
        <begin position="1241"/>
        <end position="1296"/>
    </location>
</feature>
<dbReference type="PROSITE" id="PS51465">
    <property type="entry name" value="KAZAL_2"/>
    <property type="match status" value="1"/>
</dbReference>
<comment type="catalytic activity">
    <reaction evidence="20">
        <text>3',5'-cyclic GMP + H2O = GMP + H(+)</text>
        <dbReference type="Rhea" id="RHEA:16957"/>
        <dbReference type="ChEBI" id="CHEBI:15377"/>
        <dbReference type="ChEBI" id="CHEBI:15378"/>
        <dbReference type="ChEBI" id="CHEBI:57746"/>
        <dbReference type="ChEBI" id="CHEBI:58115"/>
    </reaction>
    <physiologicalReaction direction="left-to-right" evidence="20">
        <dbReference type="Rhea" id="RHEA:16958"/>
    </physiologicalReaction>
</comment>
<evidence type="ECO:0000259" key="30">
    <source>
        <dbReference type="PROSITE" id="PS51465"/>
    </source>
</evidence>
<evidence type="ECO:0000256" key="20">
    <source>
        <dbReference type="ARBA" id="ARBA00033684"/>
    </source>
</evidence>
<dbReference type="Proteomes" id="UP001497482">
    <property type="component" value="Chromosome 20"/>
</dbReference>
<dbReference type="InterPro" id="IPR002073">
    <property type="entry name" value="PDEase_catalytic_dom"/>
</dbReference>
<dbReference type="FunFam" id="1.10.1300.10:FF:000008">
    <property type="entry name" value="Phosphodiesterase"/>
    <property type="match status" value="1"/>
</dbReference>
<dbReference type="SUPFAM" id="SSF100895">
    <property type="entry name" value="Kazal-type serine protease inhibitors"/>
    <property type="match status" value="1"/>
</dbReference>
<dbReference type="EMBL" id="OZ035842">
    <property type="protein sequence ID" value="CAL1594975.1"/>
    <property type="molecule type" value="Genomic_DNA"/>
</dbReference>
<feature type="transmembrane region" description="Helical" evidence="28">
    <location>
        <begin position="892"/>
        <end position="914"/>
    </location>
</feature>
<evidence type="ECO:0000256" key="23">
    <source>
        <dbReference type="ARBA" id="ARBA00051340"/>
    </source>
</evidence>
<keyword evidence="9 28" id="KW-0812">Transmembrane</keyword>
<feature type="transmembrane region" description="Helical" evidence="28">
    <location>
        <begin position="1164"/>
        <end position="1184"/>
    </location>
</feature>
<comment type="subcellular location">
    <subcellularLocation>
        <location evidence="3">Cell membrane</location>
        <topology evidence="3">Multi-pass membrane protein</topology>
    </subcellularLocation>
</comment>
<keyword evidence="16" id="KW-0114">cAMP</keyword>
<keyword evidence="11 26" id="KW-0378">Hydrolase</keyword>
<dbReference type="Gene3D" id="1.20.1250.20">
    <property type="entry name" value="MFS general substrate transporter like domains"/>
    <property type="match status" value="1"/>
</dbReference>
<dbReference type="Gene3D" id="3.30.60.30">
    <property type="match status" value="1"/>
</dbReference>
<dbReference type="EC" id="3.1.4.-" evidence="26"/>
<dbReference type="GO" id="GO:0006811">
    <property type="term" value="P:monoatomic ion transport"/>
    <property type="evidence" value="ECO:0007669"/>
    <property type="project" value="UniProtKB-KW"/>
</dbReference>
<dbReference type="SUPFAM" id="SSF56104">
    <property type="entry name" value="SAICAR synthase-like"/>
    <property type="match status" value="1"/>
</dbReference>
<feature type="region of interest" description="Disordered" evidence="27">
    <location>
        <begin position="607"/>
        <end position="646"/>
    </location>
</feature>
<evidence type="ECO:0000256" key="9">
    <source>
        <dbReference type="ARBA" id="ARBA00022692"/>
    </source>
</evidence>
<evidence type="ECO:0000256" key="19">
    <source>
        <dbReference type="ARBA" id="ARBA00033675"/>
    </source>
</evidence>
<dbReference type="GO" id="GO:0006869">
    <property type="term" value="P:lipid transport"/>
    <property type="evidence" value="ECO:0007669"/>
    <property type="project" value="UniProtKB-KW"/>
</dbReference>
<evidence type="ECO:0000256" key="13">
    <source>
        <dbReference type="ARBA" id="ARBA00023055"/>
    </source>
</evidence>
<dbReference type="InterPro" id="IPR004156">
    <property type="entry name" value="OATP"/>
</dbReference>
<evidence type="ECO:0000256" key="28">
    <source>
        <dbReference type="SAM" id="Phobius"/>
    </source>
</evidence>
<feature type="domain" description="PDEase" evidence="31">
    <location>
        <begin position="253"/>
        <end position="672"/>
    </location>
</feature>
<feature type="transmembrane region" description="Helical" evidence="28">
    <location>
        <begin position="1360"/>
        <end position="1383"/>
    </location>
</feature>
<gene>
    <name evidence="32" type="ORF">KC01_LOCUS23868</name>
</gene>
<feature type="transmembrane region" description="Helical" evidence="28">
    <location>
        <begin position="1196"/>
        <end position="1216"/>
    </location>
</feature>
<evidence type="ECO:0000256" key="12">
    <source>
        <dbReference type="ARBA" id="ARBA00022989"/>
    </source>
</evidence>
<dbReference type="GO" id="GO:0046872">
    <property type="term" value="F:metal ion binding"/>
    <property type="evidence" value="ECO:0007669"/>
    <property type="project" value="UniProtKB-KW"/>
</dbReference>
<evidence type="ECO:0000256" key="25">
    <source>
        <dbReference type="ARBA" id="ARBA00060946"/>
    </source>
</evidence>
<keyword evidence="33" id="KW-1185">Reference proteome</keyword>
<dbReference type="Gene3D" id="1.10.1300.10">
    <property type="entry name" value="3'5'-cyclic nucleotide phosphodiesterase, catalytic domain"/>
    <property type="match status" value="1"/>
</dbReference>
<evidence type="ECO:0000256" key="16">
    <source>
        <dbReference type="ARBA" id="ARBA00023149"/>
    </source>
</evidence>
<dbReference type="NCBIfam" id="TIGR00805">
    <property type="entry name" value="oat"/>
    <property type="match status" value="1"/>
</dbReference>
<feature type="compositionally biased region" description="Acidic residues" evidence="27">
    <location>
        <begin position="709"/>
        <end position="719"/>
    </location>
</feature>
<accession>A0AAV2L3Y3</accession>
<comment type="catalytic activity">
    <reaction evidence="19">
        <text>3',5'-cyclic AMP + H2O = AMP + H(+)</text>
        <dbReference type="Rhea" id="RHEA:25277"/>
        <dbReference type="ChEBI" id="CHEBI:15377"/>
        <dbReference type="ChEBI" id="CHEBI:15378"/>
        <dbReference type="ChEBI" id="CHEBI:58165"/>
        <dbReference type="ChEBI" id="CHEBI:456215"/>
    </reaction>
    <physiologicalReaction direction="left-to-right" evidence="19">
        <dbReference type="Rhea" id="RHEA:25278"/>
    </physiologicalReaction>
</comment>
<feature type="compositionally biased region" description="Acidic residues" evidence="27">
    <location>
        <begin position="611"/>
        <end position="632"/>
    </location>
</feature>
<dbReference type="SUPFAM" id="SSF109604">
    <property type="entry name" value="HD-domain/PDEase-like"/>
    <property type="match status" value="1"/>
</dbReference>
<dbReference type="PANTHER" id="PTHR11388:SF99">
    <property type="entry name" value="SOLUTE CARRIER ORGANIC ANION TRANSPORTER FAMILY MEMBER 1C1"/>
    <property type="match status" value="1"/>
</dbReference>
<dbReference type="Pfam" id="PF00233">
    <property type="entry name" value="PDEase_I"/>
    <property type="match status" value="1"/>
</dbReference>
<evidence type="ECO:0000256" key="6">
    <source>
        <dbReference type="ARBA" id="ARBA00022475"/>
    </source>
</evidence>
<keyword evidence="10 26" id="KW-0479">Metal-binding</keyword>
<feature type="compositionally biased region" description="Basic and acidic residues" evidence="27">
    <location>
        <begin position="180"/>
        <end position="197"/>
    </location>
</feature>
<comment type="cofactor">
    <cofactor evidence="2">
        <name>Mg(2+)</name>
        <dbReference type="ChEBI" id="CHEBI:18420"/>
    </cofactor>
</comment>
<feature type="domain" description="Major facilitator superfamily (MFS) profile" evidence="29">
    <location>
        <begin position="826"/>
        <end position="1440"/>
    </location>
</feature>
<keyword evidence="5" id="KW-0813">Transport</keyword>
<feature type="transmembrane region" description="Helical" evidence="28">
    <location>
        <begin position="1321"/>
        <end position="1348"/>
    </location>
</feature>
<feature type="transmembrane region" description="Helical" evidence="28">
    <location>
        <begin position="860"/>
        <end position="880"/>
    </location>
</feature>
<feature type="transmembrane region" description="Helical" evidence="28">
    <location>
        <begin position="1045"/>
        <end position="1065"/>
    </location>
</feature>
<evidence type="ECO:0000256" key="27">
    <source>
        <dbReference type="SAM" id="MobiDB-lite"/>
    </source>
</evidence>